<evidence type="ECO:0000313" key="2">
    <source>
        <dbReference type="EMBL" id="OAV90933.1"/>
    </source>
</evidence>
<protein>
    <submittedName>
        <fullName evidence="2 3">Uncharacterized protein</fullName>
    </submittedName>
</protein>
<dbReference type="EnsemblFungi" id="PTTG_28156-t43_1">
    <property type="protein sequence ID" value="PTTG_28156-t43_1-p1"/>
    <property type="gene ID" value="PTTG_28156"/>
</dbReference>
<proteinExistence type="predicted"/>
<reference evidence="2" key="2">
    <citation type="submission" date="2016-05" db="EMBL/GenBank/DDBJ databases">
        <title>Comparative analysis highlights variable genome content of wheat rusts and divergence of the mating loci.</title>
        <authorList>
            <person name="Cuomo C.A."/>
            <person name="Bakkeren G."/>
            <person name="Szabo L."/>
            <person name="Khalil H."/>
            <person name="Joly D."/>
            <person name="Goldberg J."/>
            <person name="Young S."/>
            <person name="Zeng Q."/>
            <person name="Fellers J."/>
        </authorList>
    </citation>
    <scope>NUCLEOTIDE SEQUENCE [LARGE SCALE GENOMIC DNA]</scope>
    <source>
        <strain evidence="2">1-1 BBBD Race 1</strain>
    </source>
</reference>
<feature type="chain" id="PRO_5008109875" evidence="1">
    <location>
        <begin position="28"/>
        <end position="292"/>
    </location>
</feature>
<dbReference type="AlphaFoldDB" id="A0A180GG42"/>
<evidence type="ECO:0000313" key="4">
    <source>
        <dbReference type="Proteomes" id="UP000005240"/>
    </source>
</evidence>
<keyword evidence="1" id="KW-0732">Signal</keyword>
<reference evidence="3" key="4">
    <citation type="submission" date="2025-05" db="UniProtKB">
        <authorList>
            <consortium name="EnsemblFungi"/>
        </authorList>
    </citation>
    <scope>IDENTIFICATION</scope>
    <source>
        <strain evidence="3">isolate 1-1 / race 1 (BBBD)</strain>
    </source>
</reference>
<dbReference type="OrthoDB" id="10541491at2759"/>
<reference evidence="3 4" key="3">
    <citation type="journal article" date="2017" name="G3 (Bethesda)">
        <title>Comparative analysis highlights variable genome content of wheat rusts and divergence of the mating loci.</title>
        <authorList>
            <person name="Cuomo C.A."/>
            <person name="Bakkeren G."/>
            <person name="Khalil H.B."/>
            <person name="Panwar V."/>
            <person name="Joly D."/>
            <person name="Linning R."/>
            <person name="Sakthikumar S."/>
            <person name="Song X."/>
            <person name="Adiconis X."/>
            <person name="Fan L."/>
            <person name="Goldberg J.M."/>
            <person name="Levin J.Z."/>
            <person name="Young S."/>
            <person name="Zeng Q."/>
            <person name="Anikster Y."/>
            <person name="Bruce M."/>
            <person name="Wang M."/>
            <person name="Yin C."/>
            <person name="McCallum B."/>
            <person name="Szabo L.J."/>
            <person name="Hulbert S."/>
            <person name="Chen X."/>
            <person name="Fellers J.P."/>
        </authorList>
    </citation>
    <scope>NUCLEOTIDE SEQUENCE</scope>
    <source>
        <strain evidence="3">isolate 1-1 / race 1 (BBBD)</strain>
        <strain evidence="4">Isolate 1-1 / race 1 (BBBD)</strain>
    </source>
</reference>
<accession>A0A180GG42</accession>
<dbReference type="Proteomes" id="UP000005240">
    <property type="component" value="Unassembled WGS sequence"/>
</dbReference>
<dbReference type="VEuPathDB" id="FungiDB:PTTG_28156"/>
<gene>
    <name evidence="2" type="ORF">PTTG_28156</name>
</gene>
<keyword evidence="4" id="KW-1185">Reference proteome</keyword>
<feature type="signal peptide" evidence="1">
    <location>
        <begin position="1"/>
        <end position="27"/>
    </location>
</feature>
<evidence type="ECO:0000256" key="1">
    <source>
        <dbReference type="SAM" id="SignalP"/>
    </source>
</evidence>
<sequence>MSIWAMRLSHICLLIVVLLGSIGISTCFLKSEDILQCDAVNWCCISEGREGMWRNDDLVDKDEIDSAKIIVSSINLAATKALNKGKESPDLREIGWKITGKCSPIFKADSEKEQSINLAKRYSKEIEGYFNLCRIEATKISLNKNSWRKLDDLLEYMRYSALNIILGNCSQEEPENMALKFVKKFQEVWRILNTKPDISEPSLSPGKYLIMFMLNDTLVEFLIASEKLNLISFSCLHKILNEKIEGHIIFNYIWGKFPPGMDITGAYLNYNFQRSIEESPFTENLSGLLKCQ</sequence>
<evidence type="ECO:0000313" key="3">
    <source>
        <dbReference type="EnsemblFungi" id="PTTG_28156-t43_1-p1"/>
    </source>
</evidence>
<dbReference type="EMBL" id="ADAS02000091">
    <property type="protein sequence ID" value="OAV90933.1"/>
    <property type="molecule type" value="Genomic_DNA"/>
</dbReference>
<organism evidence="2">
    <name type="scientific">Puccinia triticina (isolate 1-1 / race 1 (BBBD))</name>
    <name type="common">Brown leaf rust fungus</name>
    <dbReference type="NCBI Taxonomy" id="630390"/>
    <lineage>
        <taxon>Eukaryota</taxon>
        <taxon>Fungi</taxon>
        <taxon>Dikarya</taxon>
        <taxon>Basidiomycota</taxon>
        <taxon>Pucciniomycotina</taxon>
        <taxon>Pucciniomycetes</taxon>
        <taxon>Pucciniales</taxon>
        <taxon>Pucciniaceae</taxon>
        <taxon>Puccinia</taxon>
    </lineage>
</organism>
<reference evidence="2" key="1">
    <citation type="submission" date="2009-11" db="EMBL/GenBank/DDBJ databases">
        <authorList>
            <consortium name="The Broad Institute Genome Sequencing Platform"/>
            <person name="Ward D."/>
            <person name="Feldgarden M."/>
            <person name="Earl A."/>
            <person name="Young S.K."/>
            <person name="Zeng Q."/>
            <person name="Koehrsen M."/>
            <person name="Alvarado L."/>
            <person name="Berlin A."/>
            <person name="Bochicchio J."/>
            <person name="Borenstein D."/>
            <person name="Chapman S.B."/>
            <person name="Chen Z."/>
            <person name="Engels R."/>
            <person name="Freedman E."/>
            <person name="Gellesch M."/>
            <person name="Goldberg J."/>
            <person name="Griggs A."/>
            <person name="Gujja S."/>
            <person name="Heilman E."/>
            <person name="Heiman D."/>
            <person name="Hepburn T."/>
            <person name="Howarth C."/>
            <person name="Jen D."/>
            <person name="Larson L."/>
            <person name="Lewis B."/>
            <person name="Mehta T."/>
            <person name="Park D."/>
            <person name="Pearson M."/>
            <person name="Roberts A."/>
            <person name="Saif S."/>
            <person name="Shea T."/>
            <person name="Shenoy N."/>
            <person name="Sisk P."/>
            <person name="Stolte C."/>
            <person name="Sykes S."/>
            <person name="Thomson T."/>
            <person name="Walk T."/>
            <person name="White J."/>
            <person name="Yandava C."/>
            <person name="Izard J."/>
            <person name="Baranova O.V."/>
            <person name="Blanton J.M."/>
            <person name="Tanner A.C."/>
            <person name="Dewhirst F.E."/>
            <person name="Haas B."/>
            <person name="Nusbaum C."/>
            <person name="Birren B."/>
        </authorList>
    </citation>
    <scope>NUCLEOTIDE SEQUENCE [LARGE SCALE GENOMIC DNA]</scope>
    <source>
        <strain evidence="2">1-1 BBBD Race 1</strain>
    </source>
</reference>
<name>A0A180GG42_PUCT1</name>